<dbReference type="Proteomes" id="UP000027135">
    <property type="component" value="Unassembled WGS sequence"/>
</dbReference>
<dbReference type="InParanoid" id="A0A067RJ01"/>
<proteinExistence type="predicted"/>
<dbReference type="GO" id="GO:0003677">
    <property type="term" value="F:DNA binding"/>
    <property type="evidence" value="ECO:0007669"/>
    <property type="project" value="InterPro"/>
</dbReference>
<dbReference type="Pfam" id="PF25879">
    <property type="entry name" value="WHD_LYAR"/>
    <property type="match status" value="1"/>
</dbReference>
<gene>
    <name evidence="11" type="ORF">L798_04961</name>
</gene>
<dbReference type="GO" id="GO:0008270">
    <property type="term" value="F:zinc ion binding"/>
    <property type="evidence" value="ECO:0007669"/>
    <property type="project" value="UniProtKB-KW"/>
</dbReference>
<evidence type="ECO:0000256" key="2">
    <source>
        <dbReference type="ARBA" id="ARBA00022723"/>
    </source>
</evidence>
<sequence length="444" mass="50548">MVFFTCAHCGESLKKAKVEKHYQTVCSRNAVAVTCVDCCKDFSADTYPAHIKCVSEEEKYSAKGFVPRPSANKGERKQKKWQDIINSMQETQNSLSHDEQAILNVVVKHENVPRKKIKFQNFLRNCLKSHYNGRAADSFFDKMEALSKEEELNKEDDKKRAKINKEAEKENTNTVDVKENDDEPSQEEQVDEKLSKKERKERRKKAKYEAELKEIEGNHMSEADVENKDESRNKKKSKRVTSVSTENGNVELEEKSRKKHKGNVSGAENGVSEETEMSQGQISKKRKKESMTEDAISEDCVVKDRKKSKKKQKKEAGAIDNEDANRFEGGKSKKKRKKGQDEAEDICGEQSANKKLKTNDTEEEAIHTASGKTKFNLQEIIIKALESKDSKELPLKRLQKKVLAEYEAMGDGSAGDVKMIARFNKKVHKIPGVVVRKEVVKLLQ</sequence>
<dbReference type="AlphaFoldDB" id="A0A067RJ01"/>
<feature type="domain" description="Zinc finger C2H2 LYAR-type" evidence="9">
    <location>
        <begin position="33"/>
        <end position="60"/>
    </location>
</feature>
<dbReference type="InterPro" id="IPR036236">
    <property type="entry name" value="Znf_C2H2_sf"/>
</dbReference>
<feature type="compositionally biased region" description="Basic and acidic residues" evidence="8">
    <location>
        <begin position="207"/>
        <end position="232"/>
    </location>
</feature>
<evidence type="ECO:0000256" key="5">
    <source>
        <dbReference type="ARBA" id="ARBA00022833"/>
    </source>
</evidence>
<feature type="compositionally biased region" description="Acidic residues" evidence="8">
    <location>
        <begin position="179"/>
        <end position="190"/>
    </location>
</feature>
<keyword evidence="5" id="KW-0862">Zinc</keyword>
<dbReference type="PANTHER" id="PTHR13100">
    <property type="entry name" value="CELL GROWTH-REGULATING NUCLEOLAR PROTEIN LYAR"/>
    <property type="match status" value="1"/>
</dbReference>
<evidence type="ECO:0000256" key="4">
    <source>
        <dbReference type="ARBA" id="ARBA00022771"/>
    </source>
</evidence>
<keyword evidence="12" id="KW-1185">Reference proteome</keyword>
<feature type="compositionally biased region" description="Basic residues" evidence="8">
    <location>
        <begin position="196"/>
        <end position="206"/>
    </location>
</feature>
<keyword evidence="4 7" id="KW-0863">Zinc-finger</keyword>
<dbReference type="InterPro" id="IPR039999">
    <property type="entry name" value="LYAR"/>
</dbReference>
<feature type="region of interest" description="Disordered" evidence="8">
    <location>
        <begin position="149"/>
        <end position="370"/>
    </location>
</feature>
<comment type="subcellular location">
    <subcellularLocation>
        <location evidence="1">Nucleus</location>
    </subcellularLocation>
</comment>
<feature type="domain" description="Cell growth-regulating nucleolar protein-like winged helix" evidence="10">
    <location>
        <begin position="372"/>
        <end position="443"/>
    </location>
</feature>
<feature type="compositionally biased region" description="Basic and acidic residues" evidence="8">
    <location>
        <begin position="149"/>
        <end position="171"/>
    </location>
</feature>
<feature type="compositionally biased region" description="Basic residues" evidence="8">
    <location>
        <begin position="304"/>
        <end position="313"/>
    </location>
</feature>
<keyword evidence="2" id="KW-0479">Metal-binding</keyword>
<organism evidence="11 12">
    <name type="scientific">Zootermopsis nevadensis</name>
    <name type="common">Dampwood termite</name>
    <dbReference type="NCBI Taxonomy" id="136037"/>
    <lineage>
        <taxon>Eukaryota</taxon>
        <taxon>Metazoa</taxon>
        <taxon>Ecdysozoa</taxon>
        <taxon>Arthropoda</taxon>
        <taxon>Hexapoda</taxon>
        <taxon>Insecta</taxon>
        <taxon>Pterygota</taxon>
        <taxon>Neoptera</taxon>
        <taxon>Polyneoptera</taxon>
        <taxon>Dictyoptera</taxon>
        <taxon>Blattodea</taxon>
        <taxon>Blattoidea</taxon>
        <taxon>Termitoidae</taxon>
        <taxon>Termopsidae</taxon>
        <taxon>Zootermopsis</taxon>
    </lineage>
</organism>
<keyword evidence="6" id="KW-0539">Nucleus</keyword>
<evidence type="ECO:0000256" key="1">
    <source>
        <dbReference type="ARBA" id="ARBA00004123"/>
    </source>
</evidence>
<dbReference type="PANTHER" id="PTHR13100:SF10">
    <property type="entry name" value="CELL GROWTH-REGULATING NUCLEOLAR PROTEIN"/>
    <property type="match status" value="1"/>
</dbReference>
<reference evidence="11 12" key="1">
    <citation type="journal article" date="2014" name="Nat. Commun.">
        <title>Molecular traces of alternative social organization in a termite genome.</title>
        <authorList>
            <person name="Terrapon N."/>
            <person name="Li C."/>
            <person name="Robertson H.M."/>
            <person name="Ji L."/>
            <person name="Meng X."/>
            <person name="Booth W."/>
            <person name="Chen Z."/>
            <person name="Childers C.P."/>
            <person name="Glastad K.M."/>
            <person name="Gokhale K."/>
            <person name="Gowin J."/>
            <person name="Gronenberg W."/>
            <person name="Hermansen R.A."/>
            <person name="Hu H."/>
            <person name="Hunt B.G."/>
            <person name="Huylmans A.K."/>
            <person name="Khalil S.M."/>
            <person name="Mitchell R.D."/>
            <person name="Munoz-Torres M.C."/>
            <person name="Mustard J.A."/>
            <person name="Pan H."/>
            <person name="Reese J.T."/>
            <person name="Scharf M.E."/>
            <person name="Sun F."/>
            <person name="Vogel H."/>
            <person name="Xiao J."/>
            <person name="Yang W."/>
            <person name="Yang Z."/>
            <person name="Yang Z."/>
            <person name="Zhou J."/>
            <person name="Zhu J."/>
            <person name="Brent C.S."/>
            <person name="Elsik C.G."/>
            <person name="Goodisman M.A."/>
            <person name="Liberles D.A."/>
            <person name="Roe R.M."/>
            <person name="Vargo E.L."/>
            <person name="Vilcinskas A."/>
            <person name="Wang J."/>
            <person name="Bornberg-Bauer E."/>
            <person name="Korb J."/>
            <person name="Zhang G."/>
            <person name="Liebig J."/>
        </authorList>
    </citation>
    <scope>NUCLEOTIDE SEQUENCE [LARGE SCALE GENOMIC DNA]</scope>
    <source>
        <tissue evidence="11">Whole organism</tissue>
    </source>
</reference>
<evidence type="ECO:0000313" key="11">
    <source>
        <dbReference type="EMBL" id="KDR20425.1"/>
    </source>
</evidence>
<dbReference type="InterPro" id="IPR058719">
    <property type="entry name" value="WHD_LYAR"/>
</dbReference>
<dbReference type="OMA" id="DTHPISE"/>
<evidence type="ECO:0000256" key="7">
    <source>
        <dbReference type="PROSITE-ProRule" id="PRU01145"/>
    </source>
</evidence>
<feature type="compositionally biased region" description="Basic and acidic residues" evidence="8">
    <location>
        <begin position="357"/>
        <end position="366"/>
    </location>
</feature>
<dbReference type="PROSITE" id="PS51804">
    <property type="entry name" value="ZF_C2HC_LYAR"/>
    <property type="match status" value="1"/>
</dbReference>
<evidence type="ECO:0000256" key="3">
    <source>
        <dbReference type="ARBA" id="ARBA00022737"/>
    </source>
</evidence>
<dbReference type="OrthoDB" id="21474at2759"/>
<dbReference type="GO" id="GO:0000122">
    <property type="term" value="P:negative regulation of transcription by RNA polymerase II"/>
    <property type="evidence" value="ECO:0007669"/>
    <property type="project" value="TreeGrafter"/>
</dbReference>
<evidence type="ECO:0000259" key="9">
    <source>
        <dbReference type="Pfam" id="PF08790"/>
    </source>
</evidence>
<keyword evidence="3" id="KW-0677">Repeat</keyword>
<evidence type="ECO:0000256" key="8">
    <source>
        <dbReference type="SAM" id="MobiDB-lite"/>
    </source>
</evidence>
<dbReference type="SUPFAM" id="SSF57667">
    <property type="entry name" value="beta-beta-alpha zinc fingers"/>
    <property type="match status" value="2"/>
</dbReference>
<accession>A0A067RJ01</accession>
<evidence type="ECO:0000313" key="12">
    <source>
        <dbReference type="Proteomes" id="UP000027135"/>
    </source>
</evidence>
<protein>
    <submittedName>
        <fullName evidence="11">Cell growth-regulating nucleolar protein</fullName>
    </submittedName>
</protein>
<evidence type="ECO:0000259" key="10">
    <source>
        <dbReference type="Pfam" id="PF25879"/>
    </source>
</evidence>
<dbReference type="STRING" id="136037.A0A067RJ01"/>
<name>A0A067RJ01_ZOONE</name>
<dbReference type="EMBL" id="KK852605">
    <property type="protein sequence ID" value="KDR20425.1"/>
    <property type="molecule type" value="Genomic_DNA"/>
</dbReference>
<dbReference type="Pfam" id="PF08790">
    <property type="entry name" value="zf-LYAR"/>
    <property type="match status" value="1"/>
</dbReference>
<dbReference type="GO" id="GO:0005730">
    <property type="term" value="C:nucleolus"/>
    <property type="evidence" value="ECO:0007669"/>
    <property type="project" value="TreeGrafter"/>
</dbReference>
<dbReference type="Gene3D" id="3.30.1490.490">
    <property type="match status" value="1"/>
</dbReference>
<dbReference type="eggNOG" id="KOG2186">
    <property type="taxonomic scope" value="Eukaryota"/>
</dbReference>
<evidence type="ECO:0000256" key="6">
    <source>
        <dbReference type="ARBA" id="ARBA00023242"/>
    </source>
</evidence>
<dbReference type="GO" id="GO:0006364">
    <property type="term" value="P:rRNA processing"/>
    <property type="evidence" value="ECO:0007669"/>
    <property type="project" value="TreeGrafter"/>
</dbReference>
<dbReference type="InterPro" id="IPR014898">
    <property type="entry name" value="Znf_C2H2_LYAR"/>
</dbReference>